<dbReference type="RefSeq" id="XP_022285092.1">
    <property type="nucleotide sequence ID" value="XM_022429910.1"/>
</dbReference>
<gene>
    <name evidence="2" type="ORF">VFPPC_18268</name>
</gene>
<accession>A0A219AP27</accession>
<reference evidence="2 3" key="1">
    <citation type="journal article" date="2016" name="PLoS Pathog.">
        <title>Biosynthesis of antibiotic leucinostatins in bio-control fungus Purpureocillium lilacinum and their inhibition on phytophthora revealed by genome mining.</title>
        <authorList>
            <person name="Wang G."/>
            <person name="Liu Z."/>
            <person name="Lin R."/>
            <person name="Li E."/>
            <person name="Mao Z."/>
            <person name="Ling J."/>
            <person name="Yang Y."/>
            <person name="Yin W.B."/>
            <person name="Xie B."/>
        </authorList>
    </citation>
    <scope>NUCLEOTIDE SEQUENCE [LARGE SCALE GENOMIC DNA]</scope>
    <source>
        <strain evidence="2">170</strain>
    </source>
</reference>
<sequence length="161" mass="17774">MLHSQDQWTSFPYNGQAAADVDHMDQYLGSMPMGAQDMGLDFASSSISNDTLVGQGFYTGNEYYQHSSHSSHSHHESSSNGHSSPWDATTVWSDGPSSVPDPVMLDELAMDSTWTQNMFDPSICMDAYGEHNMTYYNQGVQPAQQYGRSGKSHGRPTSISY</sequence>
<evidence type="ECO:0000313" key="3">
    <source>
        <dbReference type="Proteomes" id="UP000078397"/>
    </source>
</evidence>
<feature type="region of interest" description="Disordered" evidence="1">
    <location>
        <begin position="65"/>
        <end position="93"/>
    </location>
</feature>
<comment type="caution">
    <text evidence="2">The sequence shown here is derived from an EMBL/GenBank/DDBJ whole genome shotgun (WGS) entry which is preliminary data.</text>
</comment>
<dbReference type="STRING" id="1380566.A0A219AP27"/>
<protein>
    <submittedName>
        <fullName evidence="2">Uncharacterized protein</fullName>
    </submittedName>
</protein>
<evidence type="ECO:0000313" key="2">
    <source>
        <dbReference type="EMBL" id="OWT42600.1"/>
    </source>
</evidence>
<keyword evidence="3" id="KW-1185">Reference proteome</keyword>
<evidence type="ECO:0000256" key="1">
    <source>
        <dbReference type="SAM" id="MobiDB-lite"/>
    </source>
</evidence>
<dbReference type="EMBL" id="LSBJ02000010">
    <property type="protein sequence ID" value="OWT42600.1"/>
    <property type="molecule type" value="Genomic_DNA"/>
</dbReference>
<dbReference type="GeneID" id="33937103"/>
<dbReference type="KEGG" id="pchm:VFPPC_18268"/>
<dbReference type="Proteomes" id="UP000078397">
    <property type="component" value="Unassembled WGS sequence"/>
</dbReference>
<dbReference type="AlphaFoldDB" id="A0A219AP27"/>
<dbReference type="OrthoDB" id="5355161at2759"/>
<organism evidence="2 3">
    <name type="scientific">Pochonia chlamydosporia 170</name>
    <dbReference type="NCBI Taxonomy" id="1380566"/>
    <lineage>
        <taxon>Eukaryota</taxon>
        <taxon>Fungi</taxon>
        <taxon>Dikarya</taxon>
        <taxon>Ascomycota</taxon>
        <taxon>Pezizomycotina</taxon>
        <taxon>Sordariomycetes</taxon>
        <taxon>Hypocreomycetidae</taxon>
        <taxon>Hypocreales</taxon>
        <taxon>Clavicipitaceae</taxon>
        <taxon>Pochonia</taxon>
    </lineage>
</organism>
<name>A0A219AP27_METCM</name>
<proteinExistence type="predicted"/>